<keyword evidence="1" id="KW-0472">Membrane</keyword>
<name>A0AAD8Y8Z4_9STRA</name>
<comment type="caution">
    <text evidence="3">The sequence shown here is derived from an EMBL/GenBank/DDBJ whole genome shotgun (WGS) entry which is preliminary data.</text>
</comment>
<sequence length="347" mass="36907">MMMKLISLISVVLILATNGTAAFHTSSRLAPMPQVQQTSPSFRSIVTSSNKLRSNAAAIKTASSVGPLMLSSSGEDFCKIQGRKKRVVLGYKAMTALYIAVFLYSASKSVAANTLLAITSYVAMPAGLSYIMISAAKHDRLGSDTYKRINLSLLEYAVLGLSVIKLSGGGNPILKVAYIITLINTIKGYAYGVSGLDKKSGSDTMLQDFTKGVKSTIKGICSDPKNMKSFGYWSATLMVASMKLFKLKDIIIALQSAAASKEIAMSLARFNRLSLLALMIYTLKDAADRDRLSGTTFIQLNYLCALVLGIVGVVGGGVMSPLGGANVAFAAFFAVNGLSSYFKKSVL</sequence>
<accession>A0AAD8Y8Z4</accession>
<feature type="chain" id="PRO_5041917852" evidence="2">
    <location>
        <begin position="23"/>
        <end position="347"/>
    </location>
</feature>
<feature type="transmembrane region" description="Helical" evidence="1">
    <location>
        <begin position="86"/>
        <end position="104"/>
    </location>
</feature>
<reference evidence="3" key="1">
    <citation type="submission" date="2023-06" db="EMBL/GenBank/DDBJ databases">
        <title>Survivors Of The Sea: Transcriptome response of Skeletonema marinoi to long-term dormancy.</title>
        <authorList>
            <person name="Pinder M.I.M."/>
            <person name="Kourtchenko O."/>
            <person name="Robertson E.K."/>
            <person name="Larsson T."/>
            <person name="Maumus F."/>
            <person name="Osuna-Cruz C.M."/>
            <person name="Vancaester E."/>
            <person name="Stenow R."/>
            <person name="Vandepoele K."/>
            <person name="Ploug H."/>
            <person name="Bruchert V."/>
            <person name="Godhe A."/>
            <person name="Topel M."/>
        </authorList>
    </citation>
    <scope>NUCLEOTIDE SEQUENCE</scope>
    <source>
        <strain evidence="3">R05AC</strain>
    </source>
</reference>
<protein>
    <submittedName>
        <fullName evidence="3">Uncharacterized protein</fullName>
    </submittedName>
</protein>
<keyword evidence="1" id="KW-1133">Transmembrane helix</keyword>
<organism evidence="3 4">
    <name type="scientific">Skeletonema marinoi</name>
    <dbReference type="NCBI Taxonomy" id="267567"/>
    <lineage>
        <taxon>Eukaryota</taxon>
        <taxon>Sar</taxon>
        <taxon>Stramenopiles</taxon>
        <taxon>Ochrophyta</taxon>
        <taxon>Bacillariophyta</taxon>
        <taxon>Coscinodiscophyceae</taxon>
        <taxon>Thalassiosirophycidae</taxon>
        <taxon>Thalassiosirales</taxon>
        <taxon>Skeletonemataceae</taxon>
        <taxon>Skeletonema</taxon>
        <taxon>Skeletonema marinoi-dohrnii complex</taxon>
    </lineage>
</organism>
<dbReference type="Proteomes" id="UP001224775">
    <property type="component" value="Unassembled WGS sequence"/>
</dbReference>
<feature type="signal peptide" evidence="2">
    <location>
        <begin position="1"/>
        <end position="22"/>
    </location>
</feature>
<proteinExistence type="predicted"/>
<keyword evidence="4" id="KW-1185">Reference proteome</keyword>
<evidence type="ECO:0000256" key="2">
    <source>
        <dbReference type="SAM" id="SignalP"/>
    </source>
</evidence>
<evidence type="ECO:0000313" key="3">
    <source>
        <dbReference type="EMBL" id="KAK1742011.1"/>
    </source>
</evidence>
<gene>
    <name evidence="3" type="ORF">QTG54_007584</name>
</gene>
<dbReference type="AlphaFoldDB" id="A0AAD8Y8Z4"/>
<dbReference type="EMBL" id="JATAAI010000012">
    <property type="protein sequence ID" value="KAK1742011.1"/>
    <property type="molecule type" value="Genomic_DNA"/>
</dbReference>
<feature type="transmembrane region" description="Helical" evidence="1">
    <location>
        <begin position="110"/>
        <end position="133"/>
    </location>
</feature>
<feature type="transmembrane region" description="Helical" evidence="1">
    <location>
        <begin position="325"/>
        <end position="342"/>
    </location>
</feature>
<feature type="transmembrane region" description="Helical" evidence="1">
    <location>
        <begin position="300"/>
        <end position="319"/>
    </location>
</feature>
<keyword evidence="2" id="KW-0732">Signal</keyword>
<evidence type="ECO:0000256" key="1">
    <source>
        <dbReference type="SAM" id="Phobius"/>
    </source>
</evidence>
<evidence type="ECO:0000313" key="4">
    <source>
        <dbReference type="Proteomes" id="UP001224775"/>
    </source>
</evidence>
<keyword evidence="1" id="KW-0812">Transmembrane</keyword>